<accession>A0A7J5AI42</accession>
<name>A0A7J5AI42_9FLAO</name>
<keyword evidence="1 3" id="KW-0378">Hydrolase</keyword>
<dbReference type="Proteomes" id="UP000467305">
    <property type="component" value="Unassembled WGS sequence"/>
</dbReference>
<dbReference type="AlphaFoldDB" id="A0A7J5AI42"/>
<evidence type="ECO:0000259" key="2">
    <source>
        <dbReference type="Pfam" id="PF00561"/>
    </source>
</evidence>
<dbReference type="OrthoDB" id="252464at2"/>
<dbReference type="PANTHER" id="PTHR43329">
    <property type="entry name" value="EPOXIDE HYDROLASE"/>
    <property type="match status" value="1"/>
</dbReference>
<dbReference type="InterPro" id="IPR029058">
    <property type="entry name" value="AB_hydrolase_fold"/>
</dbReference>
<proteinExistence type="predicted"/>
<sequence length="285" mass="33446">MDYSDFRESQQFFNTKDGKIAYIDQGTGPTLLLLHGIPTSGWLYRKMIPLLVKKGYRVIAPDMLGFGTSDSPKSYDAYIEKKQAKRVLALMDFLKIKEWTHIFHDASGLWTWELCKLSPERIKRLVILNTIIYTEGFKPPMRFGKNIFTKIVMSLYTFKITNNLLIKNLFKMGLVENILSKTDLEGYQKPLLEGKNKAMYYFFSRTCHNLPNYKEVLNKLQIPTMVIWGKEDEFLKWTPQEMLVSKDLKINRKNIHQIDAKHFIQEEKPEEISNFIHSFIQDNEA</sequence>
<keyword evidence="4" id="KW-1185">Reference proteome</keyword>
<dbReference type="InterPro" id="IPR000073">
    <property type="entry name" value="AB_hydrolase_1"/>
</dbReference>
<dbReference type="EMBL" id="WAAU01000014">
    <property type="protein sequence ID" value="KAB1157277.1"/>
    <property type="molecule type" value="Genomic_DNA"/>
</dbReference>
<gene>
    <name evidence="3" type="ORF">F7018_10110</name>
</gene>
<organism evidence="3 4">
    <name type="scientific">Tenacibaculum aiptasiae</name>
    <dbReference type="NCBI Taxonomy" id="426481"/>
    <lineage>
        <taxon>Bacteria</taxon>
        <taxon>Pseudomonadati</taxon>
        <taxon>Bacteroidota</taxon>
        <taxon>Flavobacteriia</taxon>
        <taxon>Flavobacteriales</taxon>
        <taxon>Flavobacteriaceae</taxon>
        <taxon>Tenacibaculum</taxon>
    </lineage>
</organism>
<evidence type="ECO:0000313" key="4">
    <source>
        <dbReference type="Proteomes" id="UP000467305"/>
    </source>
</evidence>
<dbReference type="RefSeq" id="WP_150899946.1">
    <property type="nucleotide sequence ID" value="NZ_WAAU01000014.1"/>
</dbReference>
<dbReference type="InterPro" id="IPR000639">
    <property type="entry name" value="Epox_hydrolase-like"/>
</dbReference>
<evidence type="ECO:0000256" key="1">
    <source>
        <dbReference type="ARBA" id="ARBA00022801"/>
    </source>
</evidence>
<dbReference type="SUPFAM" id="SSF53474">
    <property type="entry name" value="alpha/beta-Hydrolases"/>
    <property type="match status" value="1"/>
</dbReference>
<comment type="caution">
    <text evidence="3">The sequence shown here is derived from an EMBL/GenBank/DDBJ whole genome shotgun (WGS) entry which is preliminary data.</text>
</comment>
<dbReference type="PRINTS" id="PR00111">
    <property type="entry name" value="ABHYDROLASE"/>
</dbReference>
<protein>
    <submittedName>
        <fullName evidence="3">Alpha/beta fold hydrolase</fullName>
    </submittedName>
</protein>
<evidence type="ECO:0000313" key="3">
    <source>
        <dbReference type="EMBL" id="KAB1157277.1"/>
    </source>
</evidence>
<dbReference type="Gene3D" id="3.40.50.1820">
    <property type="entry name" value="alpha/beta hydrolase"/>
    <property type="match status" value="1"/>
</dbReference>
<dbReference type="GO" id="GO:0016787">
    <property type="term" value="F:hydrolase activity"/>
    <property type="evidence" value="ECO:0007669"/>
    <property type="project" value="UniProtKB-KW"/>
</dbReference>
<feature type="domain" description="AB hydrolase-1" evidence="2">
    <location>
        <begin position="29"/>
        <end position="269"/>
    </location>
</feature>
<dbReference type="Pfam" id="PF00561">
    <property type="entry name" value="Abhydrolase_1"/>
    <property type="match status" value="1"/>
</dbReference>
<reference evidence="3 4" key="1">
    <citation type="submission" date="2019-09" db="EMBL/GenBank/DDBJ databases">
        <authorList>
            <person name="Cao W.R."/>
        </authorList>
    </citation>
    <scope>NUCLEOTIDE SEQUENCE [LARGE SCALE GENOMIC DNA]</scope>
    <source>
        <strain evidence="4">a4</strain>
    </source>
</reference>
<dbReference type="PRINTS" id="PR00412">
    <property type="entry name" value="EPOXHYDRLASE"/>
</dbReference>